<comment type="caution">
    <text evidence="3">The sequence shown here is derived from an EMBL/GenBank/DDBJ whole genome shotgun (WGS) entry which is preliminary data.</text>
</comment>
<dbReference type="Pfam" id="PF25534">
    <property type="entry name" value="DUF7918"/>
    <property type="match status" value="1"/>
</dbReference>
<name>A0A1V8TQG7_9PEZI</name>
<evidence type="ECO:0000259" key="2">
    <source>
        <dbReference type="Pfam" id="PF25534"/>
    </source>
</evidence>
<gene>
    <name evidence="3" type="ORF">B0A48_01862</name>
</gene>
<dbReference type="STRING" id="1507870.A0A1V8TQG7"/>
<organism evidence="3 4">
    <name type="scientific">Cryoendolithus antarcticus</name>
    <dbReference type="NCBI Taxonomy" id="1507870"/>
    <lineage>
        <taxon>Eukaryota</taxon>
        <taxon>Fungi</taxon>
        <taxon>Dikarya</taxon>
        <taxon>Ascomycota</taxon>
        <taxon>Pezizomycotina</taxon>
        <taxon>Dothideomycetes</taxon>
        <taxon>Dothideomycetidae</taxon>
        <taxon>Cladosporiales</taxon>
        <taxon>Cladosporiaceae</taxon>
        <taxon>Cryoendolithus</taxon>
    </lineage>
</organism>
<evidence type="ECO:0000313" key="4">
    <source>
        <dbReference type="Proteomes" id="UP000192596"/>
    </source>
</evidence>
<dbReference type="EMBL" id="NAJO01000003">
    <property type="protein sequence ID" value="OQO13633.1"/>
    <property type="molecule type" value="Genomic_DNA"/>
</dbReference>
<sequence length="300" mass="33180">MRAEILPYANVVVRVDGRKLKEYHIERSGDDAPNTATAYVEAKFGAHFSVDLELGNYFPHKEDHLKFSVSMDGINVRVIILTPGRHRHGSINGAINTTAAGSTLRRFAFADLVKTDEVAKVPGKKTLSTLGEIKVELSRCPSASIPEKALKGRALGSHKVLGIPEKCKDKSRVDLEYPYGRSPIATYIFRYRTHSDLENEGILKRSLSPVPLEDRDPDTLILEEGRELARRNKAERERSVAVKKEDQRLKRARSSNSTASSPSEPGPPNDDGEMKIAKGGRLGKRARRAAESEVIDLSAD</sequence>
<feature type="domain" description="DUF7918" evidence="2">
    <location>
        <begin position="10"/>
        <end position="206"/>
    </location>
</feature>
<feature type="compositionally biased region" description="Basic and acidic residues" evidence="1">
    <location>
        <begin position="231"/>
        <end position="249"/>
    </location>
</feature>
<proteinExistence type="predicted"/>
<feature type="region of interest" description="Disordered" evidence="1">
    <location>
        <begin position="231"/>
        <end position="300"/>
    </location>
</feature>
<reference evidence="4" key="1">
    <citation type="submission" date="2017-03" db="EMBL/GenBank/DDBJ databases">
        <title>Genomes of endolithic fungi from Antarctica.</title>
        <authorList>
            <person name="Coleine C."/>
            <person name="Masonjones S."/>
            <person name="Stajich J.E."/>
        </authorList>
    </citation>
    <scope>NUCLEOTIDE SEQUENCE [LARGE SCALE GENOMIC DNA]</scope>
    <source>
        <strain evidence="4">CCFEE 5527</strain>
    </source>
</reference>
<accession>A0A1V8TQG7</accession>
<dbReference type="Proteomes" id="UP000192596">
    <property type="component" value="Unassembled WGS sequence"/>
</dbReference>
<dbReference type="InterPro" id="IPR057678">
    <property type="entry name" value="DUF7918"/>
</dbReference>
<evidence type="ECO:0000256" key="1">
    <source>
        <dbReference type="SAM" id="MobiDB-lite"/>
    </source>
</evidence>
<evidence type="ECO:0000313" key="3">
    <source>
        <dbReference type="EMBL" id="OQO13633.1"/>
    </source>
</evidence>
<dbReference type="PANTHER" id="PTHR36223:SF1">
    <property type="entry name" value="TRANSCRIPTION ELONGATION FACTOR EAF N-TERMINAL DOMAIN-CONTAINING PROTEIN"/>
    <property type="match status" value="1"/>
</dbReference>
<feature type="compositionally biased region" description="Low complexity" evidence="1">
    <location>
        <begin position="254"/>
        <end position="263"/>
    </location>
</feature>
<dbReference type="OrthoDB" id="3364132at2759"/>
<dbReference type="AlphaFoldDB" id="A0A1V8TQG7"/>
<keyword evidence="4" id="KW-1185">Reference proteome</keyword>
<dbReference type="PANTHER" id="PTHR36223">
    <property type="entry name" value="BETA-LACTAMASE-TYPE TRANSPEPTIDASE FOLD DOMAIN CONTAINING PROTEIN"/>
    <property type="match status" value="1"/>
</dbReference>
<dbReference type="InParanoid" id="A0A1V8TQG7"/>
<protein>
    <recommendedName>
        <fullName evidence="2">DUF7918 domain-containing protein</fullName>
    </recommendedName>
</protein>